<dbReference type="FunFam" id="1.10.510.10:FF:000222">
    <property type="entry name" value="casein kinase 1-like protein HD16"/>
    <property type="match status" value="1"/>
</dbReference>
<evidence type="ECO:0000256" key="2">
    <source>
        <dbReference type="ARBA" id="ARBA00012513"/>
    </source>
</evidence>
<accession>A0A0K9PWC3</accession>
<evidence type="ECO:0000256" key="6">
    <source>
        <dbReference type="ARBA" id="ARBA00022840"/>
    </source>
</evidence>
<dbReference type="SUPFAM" id="SSF56112">
    <property type="entry name" value="Protein kinase-like (PK-like)"/>
    <property type="match status" value="1"/>
</dbReference>
<dbReference type="PANTHER" id="PTHR11909">
    <property type="entry name" value="CASEIN KINASE-RELATED"/>
    <property type="match status" value="1"/>
</dbReference>
<dbReference type="GO" id="GO:0005634">
    <property type="term" value="C:nucleus"/>
    <property type="evidence" value="ECO:0000318"/>
    <property type="project" value="GO_Central"/>
</dbReference>
<dbReference type="Proteomes" id="UP000036987">
    <property type="component" value="Unassembled WGS sequence"/>
</dbReference>
<dbReference type="PROSITE" id="PS50011">
    <property type="entry name" value="PROTEIN_KINASE_DOM"/>
    <property type="match status" value="1"/>
</dbReference>
<evidence type="ECO:0000256" key="1">
    <source>
        <dbReference type="ARBA" id="ARBA00005926"/>
    </source>
</evidence>
<evidence type="ECO:0000256" key="3">
    <source>
        <dbReference type="ARBA" id="ARBA00022679"/>
    </source>
</evidence>
<evidence type="ECO:0000256" key="4">
    <source>
        <dbReference type="ARBA" id="ARBA00022741"/>
    </source>
</evidence>
<keyword evidence="5 10" id="KW-0418">Kinase</keyword>
<comment type="similarity">
    <text evidence="1">Belongs to the protein kinase superfamily. CK1 Ser/Thr protein kinase family. Casein kinase I subfamily.</text>
</comment>
<reference evidence="11" key="1">
    <citation type="journal article" date="2016" name="Nature">
        <title>The genome of the seagrass Zostera marina reveals angiosperm adaptation to the sea.</title>
        <authorList>
            <person name="Olsen J.L."/>
            <person name="Rouze P."/>
            <person name="Verhelst B."/>
            <person name="Lin Y.-C."/>
            <person name="Bayer T."/>
            <person name="Collen J."/>
            <person name="Dattolo E."/>
            <person name="De Paoli E."/>
            <person name="Dittami S."/>
            <person name="Maumus F."/>
            <person name="Michel G."/>
            <person name="Kersting A."/>
            <person name="Lauritano C."/>
            <person name="Lohaus R."/>
            <person name="Toepel M."/>
            <person name="Tonon T."/>
            <person name="Vanneste K."/>
            <person name="Amirebrahimi M."/>
            <person name="Brakel J."/>
            <person name="Bostroem C."/>
            <person name="Chovatia M."/>
            <person name="Grimwood J."/>
            <person name="Jenkins J.W."/>
            <person name="Jueterbock A."/>
            <person name="Mraz A."/>
            <person name="Stam W.T."/>
            <person name="Tice H."/>
            <person name="Bornberg-Bauer E."/>
            <person name="Green P.J."/>
            <person name="Pearson G.A."/>
            <person name="Procaccini G."/>
            <person name="Duarte C.M."/>
            <person name="Schmutz J."/>
            <person name="Reusch T.B.H."/>
            <person name="Van de Peer Y."/>
        </authorList>
    </citation>
    <scope>NUCLEOTIDE SEQUENCE [LARGE SCALE GENOMIC DNA]</scope>
    <source>
        <strain evidence="11">cv. Finnish</strain>
    </source>
</reference>
<dbReference type="PROSITE" id="PS00107">
    <property type="entry name" value="PROTEIN_KINASE_ATP"/>
    <property type="match status" value="1"/>
</dbReference>
<keyword evidence="3" id="KW-0808">Transferase</keyword>
<protein>
    <recommendedName>
        <fullName evidence="2">non-specific serine/threonine protein kinase</fullName>
        <ecNumber evidence="2">2.7.11.1</ecNumber>
    </recommendedName>
</protein>
<dbReference type="InterPro" id="IPR000719">
    <property type="entry name" value="Prot_kinase_dom"/>
</dbReference>
<evidence type="ECO:0000313" key="10">
    <source>
        <dbReference type="EMBL" id="KMZ73229.1"/>
    </source>
</evidence>
<dbReference type="AlphaFoldDB" id="A0A0K9PWC3"/>
<keyword evidence="6 7" id="KW-0067">ATP-binding</keyword>
<keyword evidence="4 7" id="KW-0547">Nucleotide-binding</keyword>
<dbReference type="GO" id="GO:0005737">
    <property type="term" value="C:cytoplasm"/>
    <property type="evidence" value="ECO:0000318"/>
    <property type="project" value="GO_Central"/>
</dbReference>
<evidence type="ECO:0000259" key="9">
    <source>
        <dbReference type="PROSITE" id="PS50011"/>
    </source>
</evidence>
<comment type="caution">
    <text evidence="10">The sequence shown here is derived from an EMBL/GenBank/DDBJ whole genome shotgun (WGS) entry which is preliminary data.</text>
</comment>
<feature type="binding site" evidence="7">
    <location>
        <position position="183"/>
    </location>
    <ligand>
        <name>ATP</name>
        <dbReference type="ChEBI" id="CHEBI:30616"/>
    </ligand>
</feature>
<dbReference type="STRING" id="29655.A0A0K9PWC3"/>
<sequence>MPEPRIKGSVRGGRGGRGGSGGRGDQTPTLEAVGRQLRNTRQRAAAAAGRGSEPARGRGRGRGRKGNLATRGKGRRGAGVRLVDEEEQLERFQVADIDRGEEGDNRGRMGDDNGGLSANRVAGQEEEGSTAPFPERVQVGGSPLYKIERKLGKGGFGQVFVGRRVSGGSERATGSGALEVALKFEHRSSKGCNFGPPYEWQVYNTLGGIHGVPKVHYKGRYGDYYVMVMDMLGPSLWDAWNSSGQTMSSEMVACIGVEAISILDKMHAKGYVHGDVKPENFLLGQPSTPQDKRLFLCDLGLATKWKDFSSGQHVDYDQRPDVFRGTVRYASVHAHLGRTASRRDDLESLAYTLIFLHKGKLPWQGYQGENKSFLVCKKKMATSPEMLCYSCPLPFKLFLETVVNMKFDEEPNYPKLISLFGGIIGPNPAIRPINTDGAQKVGQKRGRQTVAEEDDADVRLSQHVERGNDDGLLISCVASCSNLWALIMDGGTGFTNQIHEISPQFLHKEWIMEQWERNFYISSIAGATNGSSLVVMSKGTQYTQQSYKVSESFPFKWINKKWKEGFYVTSMATAGIQWGIVMSRNTFFSEQVVELDFLYPSDGIHRRWDNGFRITAMASTCDQTALILSIPRRKPGDETQETLRTSAFPSGHIKEKWSKNLYLASVCYGRTVS</sequence>
<name>A0A0K9PWC3_ZOSMR</name>
<feature type="compositionally biased region" description="Low complexity" evidence="8">
    <location>
        <begin position="43"/>
        <end position="54"/>
    </location>
</feature>
<evidence type="ECO:0000313" key="11">
    <source>
        <dbReference type="Proteomes" id="UP000036987"/>
    </source>
</evidence>
<dbReference type="GO" id="GO:0007165">
    <property type="term" value="P:signal transduction"/>
    <property type="evidence" value="ECO:0000318"/>
    <property type="project" value="GO_Central"/>
</dbReference>
<proteinExistence type="inferred from homology"/>
<dbReference type="InterPro" id="IPR011009">
    <property type="entry name" value="Kinase-like_dom_sf"/>
</dbReference>
<dbReference type="InterPro" id="IPR050235">
    <property type="entry name" value="CK1_Ser-Thr_kinase"/>
</dbReference>
<keyword evidence="11" id="KW-1185">Reference proteome</keyword>
<organism evidence="10 11">
    <name type="scientific">Zostera marina</name>
    <name type="common">Eelgrass</name>
    <dbReference type="NCBI Taxonomy" id="29655"/>
    <lineage>
        <taxon>Eukaryota</taxon>
        <taxon>Viridiplantae</taxon>
        <taxon>Streptophyta</taxon>
        <taxon>Embryophyta</taxon>
        <taxon>Tracheophyta</taxon>
        <taxon>Spermatophyta</taxon>
        <taxon>Magnoliopsida</taxon>
        <taxon>Liliopsida</taxon>
        <taxon>Zosteraceae</taxon>
        <taxon>Zostera</taxon>
    </lineage>
</organism>
<feature type="domain" description="Protein kinase" evidence="9">
    <location>
        <begin position="145"/>
        <end position="430"/>
    </location>
</feature>
<dbReference type="InterPro" id="IPR008271">
    <property type="entry name" value="Ser/Thr_kinase_AS"/>
</dbReference>
<dbReference type="GO" id="GO:0006897">
    <property type="term" value="P:endocytosis"/>
    <property type="evidence" value="ECO:0000318"/>
    <property type="project" value="GO_Central"/>
</dbReference>
<dbReference type="CDD" id="cd14016">
    <property type="entry name" value="STKc_CK1"/>
    <property type="match status" value="1"/>
</dbReference>
<dbReference type="EC" id="2.7.11.1" evidence="2"/>
<feature type="compositionally biased region" description="Gly residues" evidence="8">
    <location>
        <begin position="10"/>
        <end position="24"/>
    </location>
</feature>
<dbReference type="Gene3D" id="1.10.510.10">
    <property type="entry name" value="Transferase(Phosphotransferase) domain 1"/>
    <property type="match status" value="1"/>
</dbReference>
<evidence type="ECO:0000256" key="7">
    <source>
        <dbReference type="PROSITE-ProRule" id="PRU10141"/>
    </source>
</evidence>
<feature type="compositionally biased region" description="Basic and acidic residues" evidence="8">
    <location>
        <begin position="96"/>
        <end position="111"/>
    </location>
</feature>
<dbReference type="OMA" id="MLCYSCP"/>
<evidence type="ECO:0000256" key="5">
    <source>
        <dbReference type="ARBA" id="ARBA00022777"/>
    </source>
</evidence>
<gene>
    <name evidence="10" type="ORF">ZOSMA_150G00320</name>
</gene>
<evidence type="ECO:0000256" key="8">
    <source>
        <dbReference type="SAM" id="MobiDB-lite"/>
    </source>
</evidence>
<dbReference type="Pfam" id="PF00069">
    <property type="entry name" value="Pkinase"/>
    <property type="match status" value="1"/>
</dbReference>
<dbReference type="InterPro" id="IPR055900">
    <property type="entry name" value="DUF7477"/>
</dbReference>
<dbReference type="GO" id="GO:0004674">
    <property type="term" value="F:protein serine/threonine kinase activity"/>
    <property type="evidence" value="ECO:0000318"/>
    <property type="project" value="GO_Central"/>
</dbReference>
<feature type="region of interest" description="Disordered" evidence="8">
    <location>
        <begin position="1"/>
        <end position="137"/>
    </location>
</feature>
<dbReference type="EMBL" id="LFYR01000589">
    <property type="protein sequence ID" value="KMZ73229.1"/>
    <property type="molecule type" value="Genomic_DNA"/>
</dbReference>
<dbReference type="InterPro" id="IPR017441">
    <property type="entry name" value="Protein_kinase_ATP_BS"/>
</dbReference>
<dbReference type="PROSITE" id="PS00108">
    <property type="entry name" value="PROTEIN_KINASE_ST"/>
    <property type="match status" value="1"/>
</dbReference>
<dbReference type="OrthoDB" id="1932208at2759"/>
<dbReference type="GO" id="GO:0005524">
    <property type="term" value="F:ATP binding"/>
    <property type="evidence" value="ECO:0007669"/>
    <property type="project" value="UniProtKB-UniRule"/>
</dbReference>
<dbReference type="Pfam" id="PF24289">
    <property type="entry name" value="DUF7477"/>
    <property type="match status" value="1"/>
</dbReference>
<dbReference type="SMART" id="SM00220">
    <property type="entry name" value="S_TKc"/>
    <property type="match status" value="1"/>
</dbReference>